<feature type="compositionally biased region" description="Basic residues" evidence="1">
    <location>
        <begin position="133"/>
        <end position="143"/>
    </location>
</feature>
<evidence type="ECO:0000256" key="1">
    <source>
        <dbReference type="SAM" id="MobiDB-lite"/>
    </source>
</evidence>
<dbReference type="EMBL" id="CAJNOT010001143">
    <property type="protein sequence ID" value="CAF1152938.1"/>
    <property type="molecule type" value="Genomic_DNA"/>
</dbReference>
<dbReference type="AlphaFoldDB" id="A0A818VD41"/>
<evidence type="ECO:0000313" key="3">
    <source>
        <dbReference type="EMBL" id="CAF3713208.1"/>
    </source>
</evidence>
<evidence type="ECO:0000313" key="2">
    <source>
        <dbReference type="EMBL" id="CAF1152938.1"/>
    </source>
</evidence>
<evidence type="ECO:0000313" key="4">
    <source>
        <dbReference type="Proteomes" id="UP000663836"/>
    </source>
</evidence>
<protein>
    <submittedName>
        <fullName evidence="3">Uncharacterized protein</fullName>
    </submittedName>
</protein>
<dbReference type="EMBL" id="CAJOBD010000738">
    <property type="protein sequence ID" value="CAF3713208.1"/>
    <property type="molecule type" value="Genomic_DNA"/>
</dbReference>
<proteinExistence type="predicted"/>
<accession>A0A818VD41</accession>
<name>A0A818VD41_9BILA</name>
<dbReference type="Proteomes" id="UP000663864">
    <property type="component" value="Unassembled WGS sequence"/>
</dbReference>
<dbReference type="Proteomes" id="UP000663836">
    <property type="component" value="Unassembled WGS sequence"/>
</dbReference>
<reference evidence="3" key="1">
    <citation type="submission" date="2021-02" db="EMBL/GenBank/DDBJ databases">
        <authorList>
            <person name="Nowell W R."/>
        </authorList>
    </citation>
    <scope>NUCLEOTIDE SEQUENCE</scope>
</reference>
<feature type="region of interest" description="Disordered" evidence="1">
    <location>
        <begin position="126"/>
        <end position="152"/>
    </location>
</feature>
<organism evidence="3 4">
    <name type="scientific">Rotaria sordida</name>
    <dbReference type="NCBI Taxonomy" id="392033"/>
    <lineage>
        <taxon>Eukaryota</taxon>
        <taxon>Metazoa</taxon>
        <taxon>Spiralia</taxon>
        <taxon>Gnathifera</taxon>
        <taxon>Rotifera</taxon>
        <taxon>Eurotatoria</taxon>
        <taxon>Bdelloidea</taxon>
        <taxon>Philodinida</taxon>
        <taxon>Philodinidae</taxon>
        <taxon>Rotaria</taxon>
    </lineage>
</organism>
<gene>
    <name evidence="3" type="ORF">JBS370_LOCUS10296</name>
    <name evidence="2" type="ORF">ZHD862_LOCUS20265</name>
</gene>
<comment type="caution">
    <text evidence="3">The sequence shown here is derived from an EMBL/GenBank/DDBJ whole genome shotgun (WGS) entry which is preliminary data.</text>
</comment>
<sequence>MFAEKPLFSNANSSNIHLPPINKSRRRRLRPPPTPSSPLATAKTAQNAENMSALKAKYSDYIRWLKTSTQNNREPILTQELLKHSLCDMGIDVAQAEQVVSKCSWYVYQFQKNLEIDPEQKHHAIEIESQKSKQYKNKSKKPTTVKDNTDDSTITLTSFDDSCSTNSFPRIHNKHSVLPEINSSNLSTSSRFRRVEFGHEQIKNPISTSPLSHRQPTITRTQASPKLQPLLTESNNNTNSSIDLNLYPQRNLRRHGVVAGHLRSILRKQTSSSQSATSTDVSIRKMRSQILTPSSTILDDIPLGTRSQRLFGGSECFAQIMNELEQQKKNI</sequence>
<feature type="region of interest" description="Disordered" evidence="1">
    <location>
        <begin position="1"/>
        <end position="48"/>
    </location>
</feature>